<feature type="chain" id="PRO_5030904969" evidence="1">
    <location>
        <begin position="34"/>
        <end position="542"/>
    </location>
</feature>
<accession>A0A7Y9T2F4</accession>
<evidence type="ECO:0000256" key="1">
    <source>
        <dbReference type="SAM" id="SignalP"/>
    </source>
</evidence>
<gene>
    <name evidence="2" type="ORF">HDF12_001467</name>
</gene>
<sequence>MHVAARKLKLYRLFIAVAIVGIHFAFNSPAMQAQNAHAGPVIGVIDGVGFEGDQYYVHGWACQEGQRNSIEVHIYAEHGANDKPPGTFVTADAANLPNEPAVDHECHDADGGRHRFRIALPNQLLRSFQSKALFAHGIAIAGNVENTLLAGSGNFKLPAPRWPPDPPTPDFLDGPSVAAFDTRKDSCEQIDIPDAAARAFRDYRGTIHLIASHYVTRAGLGPTLETVKHNCQIVYQSPKDGNIADFNDYTWLNSFYNVDGKQIVALGHMEYHGWEHGQCAGKTDTITCWYNVQTFNLSEDGGYHFTRPKPPENYFLSLPYKYQVNQGPEGVSVDANIVKVGNWYYTAMSGWPWPPNCGSGKGQKPCLNPGGTCPVRTANILDPSSWRGWDGKGFNVAFADPYRGPIANSSAHLCPQAPNIEFLTGFNYYPATHLFIGTQFTPVETAYGPPGVYFTTSPDFVHWSKPALALTMNQMLRREPEGNWSYAYFSLIDPRSTDSNFMTITDTPYLYYVRSDVNHGPYQRVLFRQKIKLNWLMKRQGR</sequence>
<proteinExistence type="predicted"/>
<evidence type="ECO:0000313" key="3">
    <source>
        <dbReference type="Proteomes" id="UP000534186"/>
    </source>
</evidence>
<dbReference type="AlphaFoldDB" id="A0A7Y9T2F4"/>
<protein>
    <submittedName>
        <fullName evidence="2">Uncharacterized protein</fullName>
    </submittedName>
</protein>
<keyword evidence="1" id="KW-0732">Signal</keyword>
<evidence type="ECO:0000313" key="2">
    <source>
        <dbReference type="EMBL" id="NYF51102.1"/>
    </source>
</evidence>
<feature type="signal peptide" evidence="1">
    <location>
        <begin position="1"/>
        <end position="33"/>
    </location>
</feature>
<reference evidence="2 3" key="1">
    <citation type="submission" date="2020-07" db="EMBL/GenBank/DDBJ databases">
        <title>Genomic Encyclopedia of Type Strains, Phase IV (KMG-V): Genome sequencing to study the core and pangenomes of soil and plant-associated prokaryotes.</title>
        <authorList>
            <person name="Whitman W."/>
        </authorList>
    </citation>
    <scope>NUCLEOTIDE SEQUENCE [LARGE SCALE GENOMIC DNA]</scope>
    <source>
        <strain evidence="2 3">M8UP30</strain>
    </source>
</reference>
<name>A0A7Y9T2F4_9BACT</name>
<dbReference type="EMBL" id="JACCCV010000001">
    <property type="protein sequence ID" value="NYF51102.1"/>
    <property type="molecule type" value="Genomic_DNA"/>
</dbReference>
<organism evidence="2 3">
    <name type="scientific">Tunturiibacter lichenicola</name>
    <dbReference type="NCBI Taxonomy" id="2051959"/>
    <lineage>
        <taxon>Bacteria</taxon>
        <taxon>Pseudomonadati</taxon>
        <taxon>Acidobacteriota</taxon>
        <taxon>Terriglobia</taxon>
        <taxon>Terriglobales</taxon>
        <taxon>Acidobacteriaceae</taxon>
        <taxon>Tunturiibacter</taxon>
    </lineage>
</organism>
<dbReference type="Proteomes" id="UP000534186">
    <property type="component" value="Unassembled WGS sequence"/>
</dbReference>
<comment type="caution">
    <text evidence="2">The sequence shown here is derived from an EMBL/GenBank/DDBJ whole genome shotgun (WGS) entry which is preliminary data.</text>
</comment>